<sequence>MTVPILVLASTSPYRKSVLSRLHIPFKTFAPQVDESPHSNESPTALVTRLAELKARSAKESYPQALIIGSDQVAVIDNTILGKPGSHEQAVKQLTQASGKQVDFLTGLCLFNTDTNQAQTDIVRFSVKFRQLSLTQIENYLHQDKPYNCSGSFKSEGLGIALLEQMIGSDPSAIIGLPLIRLVQMLEADGVSVI</sequence>
<organism evidence="10 11">
    <name type="scientific">Candidatus Thiomargarita nelsonii</name>
    <dbReference type="NCBI Taxonomy" id="1003181"/>
    <lineage>
        <taxon>Bacteria</taxon>
        <taxon>Pseudomonadati</taxon>
        <taxon>Pseudomonadota</taxon>
        <taxon>Gammaproteobacteria</taxon>
        <taxon>Thiotrichales</taxon>
        <taxon>Thiotrichaceae</taxon>
        <taxon>Thiomargarita</taxon>
    </lineage>
</organism>
<evidence type="ECO:0000256" key="3">
    <source>
        <dbReference type="ARBA" id="ARBA00022801"/>
    </source>
</evidence>
<evidence type="ECO:0000256" key="9">
    <source>
        <dbReference type="HAMAP-Rule" id="MF_00528"/>
    </source>
</evidence>
<protein>
    <recommendedName>
        <fullName evidence="8 9">7-methyl-GTP pyrophosphatase</fullName>
        <shortName evidence="9">m(7)GTP pyrophosphatase</shortName>
        <ecNumber evidence="9">3.6.1.-</ecNumber>
    </recommendedName>
</protein>
<evidence type="ECO:0000313" key="11">
    <source>
        <dbReference type="Proteomes" id="UP000030428"/>
    </source>
</evidence>
<dbReference type="Pfam" id="PF02545">
    <property type="entry name" value="Maf"/>
    <property type="match status" value="1"/>
</dbReference>
<dbReference type="Proteomes" id="UP000030428">
    <property type="component" value="Unassembled WGS sequence"/>
</dbReference>
<dbReference type="EMBL" id="JSZA02000013">
    <property type="protein sequence ID" value="KHD07120.1"/>
    <property type="molecule type" value="Genomic_DNA"/>
</dbReference>
<evidence type="ECO:0000256" key="2">
    <source>
        <dbReference type="ARBA" id="ARBA00022490"/>
    </source>
</evidence>
<proteinExistence type="inferred from homology"/>
<keyword evidence="3 9" id="KW-0378">Hydrolase</keyword>
<evidence type="ECO:0000256" key="7">
    <source>
        <dbReference type="ARBA" id="ARBA00060749"/>
    </source>
</evidence>
<evidence type="ECO:0000256" key="5">
    <source>
        <dbReference type="ARBA" id="ARBA00050213"/>
    </source>
</evidence>
<dbReference type="GO" id="GO:0047429">
    <property type="term" value="F:nucleoside triphosphate diphosphatase activity"/>
    <property type="evidence" value="ECO:0007669"/>
    <property type="project" value="InterPro"/>
</dbReference>
<dbReference type="GO" id="GO:0009117">
    <property type="term" value="P:nucleotide metabolic process"/>
    <property type="evidence" value="ECO:0007669"/>
    <property type="project" value="UniProtKB-KW"/>
</dbReference>
<comment type="subcellular location">
    <subcellularLocation>
        <location evidence="1 9">Cytoplasm</location>
    </subcellularLocation>
</comment>
<dbReference type="PANTHER" id="PTHR43213:SF10">
    <property type="entry name" value="7-METHYL-GTP PYROPHOSPHATASE"/>
    <property type="match status" value="1"/>
</dbReference>
<comment type="function">
    <text evidence="6 9">Nucleoside triphosphate pyrophosphatase that hydrolyzes 7-methyl-GTP (m(7)GTP). May have a dual role in cell division arrest and in preventing the incorporation of modified nucleotides into cellular nucleic acids.</text>
</comment>
<comment type="caution">
    <text evidence="9">Lacks conserved residue(s) required for the propagation of feature annotation.</text>
</comment>
<dbReference type="Gene3D" id="3.90.950.10">
    <property type="match status" value="1"/>
</dbReference>
<feature type="site" description="Important for substrate specificity" evidence="9">
    <location>
        <position position="14"/>
    </location>
</feature>
<dbReference type="PANTHER" id="PTHR43213">
    <property type="entry name" value="BIFUNCTIONAL DTTP/UTP PYROPHOSPHATASE/METHYLTRANSFERASE PROTEIN-RELATED"/>
    <property type="match status" value="1"/>
</dbReference>
<keyword evidence="2 9" id="KW-0963">Cytoplasm</keyword>
<dbReference type="GO" id="GO:0005737">
    <property type="term" value="C:cytoplasm"/>
    <property type="evidence" value="ECO:0007669"/>
    <property type="project" value="UniProtKB-SubCell"/>
</dbReference>
<comment type="catalytic activity">
    <reaction evidence="5 9">
        <text>N(7)-methyl-GTP + H2O = N(7)-methyl-GMP + diphosphate + H(+)</text>
        <dbReference type="Rhea" id="RHEA:58744"/>
        <dbReference type="ChEBI" id="CHEBI:15377"/>
        <dbReference type="ChEBI" id="CHEBI:15378"/>
        <dbReference type="ChEBI" id="CHEBI:33019"/>
        <dbReference type="ChEBI" id="CHEBI:58285"/>
        <dbReference type="ChEBI" id="CHEBI:87133"/>
    </reaction>
</comment>
<keyword evidence="4 9" id="KW-0546">Nucleotide metabolism</keyword>
<reference evidence="10 11" key="1">
    <citation type="journal article" date="2016" name="Front. Microbiol.">
        <title>Single-Cell (Meta-)Genomics of a Dimorphic Candidatus Thiomargarita nelsonii Reveals Genomic Plasticity.</title>
        <authorList>
            <person name="Flood B.E."/>
            <person name="Fliss P."/>
            <person name="Jones D.S."/>
            <person name="Dick G.J."/>
            <person name="Jain S."/>
            <person name="Kaster A.K."/>
            <person name="Winkel M."/>
            <person name="Mussmann M."/>
            <person name="Bailey J."/>
        </authorList>
    </citation>
    <scope>NUCLEOTIDE SEQUENCE [LARGE SCALE GENOMIC DNA]</scope>
    <source>
        <strain evidence="10">Hydrate Ridge</strain>
    </source>
</reference>
<dbReference type="CDD" id="cd00555">
    <property type="entry name" value="Maf"/>
    <property type="match status" value="1"/>
</dbReference>
<dbReference type="SUPFAM" id="SSF52972">
    <property type="entry name" value="ITPase-like"/>
    <property type="match status" value="1"/>
</dbReference>
<evidence type="ECO:0000256" key="1">
    <source>
        <dbReference type="ARBA" id="ARBA00004496"/>
    </source>
</evidence>
<evidence type="ECO:0000256" key="6">
    <source>
        <dbReference type="ARBA" id="ARBA00053369"/>
    </source>
</evidence>
<comment type="similarity">
    <text evidence="7 9">Belongs to the Maf family. YceF subfamily.</text>
</comment>
<dbReference type="HAMAP" id="MF_00528">
    <property type="entry name" value="Maf"/>
    <property type="match status" value="1"/>
</dbReference>
<accession>A0A0A6PKF2</accession>
<dbReference type="PIRSF" id="PIRSF006305">
    <property type="entry name" value="Maf"/>
    <property type="match status" value="1"/>
</dbReference>
<feature type="site" description="Important for substrate specificity" evidence="9">
    <location>
        <position position="156"/>
    </location>
</feature>
<feature type="site" description="Important for substrate specificity" evidence="9">
    <location>
        <position position="72"/>
    </location>
</feature>
<name>A0A0A6PKF2_9GAMM</name>
<dbReference type="AlphaFoldDB" id="A0A0A6PKF2"/>
<dbReference type="InterPro" id="IPR029001">
    <property type="entry name" value="ITPase-like_fam"/>
</dbReference>
<gene>
    <name evidence="10" type="ORF">PN36_04780</name>
</gene>
<evidence type="ECO:0000256" key="4">
    <source>
        <dbReference type="ARBA" id="ARBA00023080"/>
    </source>
</evidence>
<dbReference type="EC" id="3.6.1.-" evidence="9"/>
<comment type="cofactor">
    <cofactor evidence="9">
        <name>a divalent metal cation</name>
        <dbReference type="ChEBI" id="CHEBI:60240"/>
    </cofactor>
</comment>
<keyword evidence="11" id="KW-1185">Reference proteome</keyword>
<dbReference type="FunFam" id="3.90.950.10:FF:000005">
    <property type="entry name" value="7-methyl-GTP pyrophosphatase"/>
    <property type="match status" value="1"/>
</dbReference>
<evidence type="ECO:0000313" key="10">
    <source>
        <dbReference type="EMBL" id="KHD07120.1"/>
    </source>
</evidence>
<dbReference type="InterPro" id="IPR003697">
    <property type="entry name" value="Maf-like"/>
</dbReference>
<comment type="caution">
    <text evidence="10">The sequence shown here is derived from an EMBL/GenBank/DDBJ whole genome shotgun (WGS) entry which is preliminary data.</text>
</comment>
<feature type="active site" description="Proton acceptor" evidence="9">
    <location>
        <position position="71"/>
    </location>
</feature>
<dbReference type="NCBIfam" id="TIGR00172">
    <property type="entry name" value="maf"/>
    <property type="match status" value="1"/>
</dbReference>
<evidence type="ECO:0000256" key="8">
    <source>
        <dbReference type="ARBA" id="ARBA00068163"/>
    </source>
</evidence>